<proteinExistence type="predicted"/>
<dbReference type="InterPro" id="IPR029055">
    <property type="entry name" value="Ntn_hydrolases_N"/>
</dbReference>
<protein>
    <submittedName>
        <fullName evidence="1">Peptidase</fullName>
    </submittedName>
</protein>
<reference evidence="2" key="1">
    <citation type="journal article" date="2019" name="Int. J. Syst. Evol. Microbiol.">
        <title>The Global Catalogue of Microorganisms (GCM) 10K type strain sequencing project: providing services to taxonomists for standard genome sequencing and annotation.</title>
        <authorList>
            <consortium name="The Broad Institute Genomics Platform"/>
            <consortium name="The Broad Institute Genome Sequencing Center for Infectious Disease"/>
            <person name="Wu L."/>
            <person name="Ma J."/>
        </authorList>
    </citation>
    <scope>NUCLEOTIDE SEQUENCE [LARGE SCALE GENOMIC DNA]</scope>
    <source>
        <strain evidence="2">KCTC 42644</strain>
    </source>
</reference>
<name>A0ABV7XGH2_9SPHN</name>
<organism evidence="1 2">
    <name type="scientific">Sphingoaurantiacus capsulatus</name>
    <dbReference type="NCBI Taxonomy" id="1771310"/>
    <lineage>
        <taxon>Bacteria</taxon>
        <taxon>Pseudomonadati</taxon>
        <taxon>Pseudomonadota</taxon>
        <taxon>Alphaproteobacteria</taxon>
        <taxon>Sphingomonadales</taxon>
        <taxon>Sphingosinicellaceae</taxon>
        <taxon>Sphingoaurantiacus</taxon>
    </lineage>
</organism>
<evidence type="ECO:0000313" key="1">
    <source>
        <dbReference type="EMBL" id="MFC3714392.1"/>
    </source>
</evidence>
<dbReference type="Proteomes" id="UP001595615">
    <property type="component" value="Unassembled WGS sequence"/>
</dbReference>
<keyword evidence="2" id="KW-1185">Reference proteome</keyword>
<accession>A0ABV7XGH2</accession>
<dbReference type="EMBL" id="JBHRXV010000014">
    <property type="protein sequence ID" value="MFC3714392.1"/>
    <property type="molecule type" value="Genomic_DNA"/>
</dbReference>
<sequence>MTYCVGMLVREGLVMIADTRTNAGVDNISTYRKLRLHGNDGKRLIAVVSAGSLSTTQGAMHRLAQGVHNPETGEDDTLDSVSNIYQAALAAGRALREARDGMVSLEQQDVNFNASLLVGGSIDGERTRLFLVYSAGNAIECGPDTPYLQIGENKYGKPIIERALTYDTDMYEALKIGLISFDSTMRANLAVGLPLDLLVARAGQSKAELVHRIDHNDAYFHDLSRRWSDALSHARAEIPTPPYGPGPLDLLSKK</sequence>
<dbReference type="SUPFAM" id="SSF56235">
    <property type="entry name" value="N-terminal nucleophile aminohydrolases (Ntn hydrolases)"/>
    <property type="match status" value="1"/>
</dbReference>
<dbReference type="InterPro" id="IPR016545">
    <property type="entry name" value="UCP009120_prtse"/>
</dbReference>
<comment type="caution">
    <text evidence="1">The sequence shown here is derived from an EMBL/GenBank/DDBJ whole genome shotgun (WGS) entry which is preliminary data.</text>
</comment>
<dbReference type="Gene3D" id="3.60.20.10">
    <property type="entry name" value="Glutamine Phosphoribosylpyrophosphate, subunit 1, domain 1"/>
    <property type="match status" value="1"/>
</dbReference>
<dbReference type="PIRSF" id="PIRSF009120">
    <property type="entry name" value="UCP009120_prtse"/>
    <property type="match status" value="1"/>
</dbReference>
<gene>
    <name evidence="1" type="ORF">ACFOMD_17625</name>
</gene>
<dbReference type="RefSeq" id="WP_380863897.1">
    <property type="nucleotide sequence ID" value="NZ_JBHRXV010000014.1"/>
</dbReference>
<evidence type="ECO:0000313" key="2">
    <source>
        <dbReference type="Proteomes" id="UP001595615"/>
    </source>
</evidence>